<keyword evidence="1" id="KW-0521">NADP</keyword>
<dbReference type="Proteomes" id="UP001174936">
    <property type="component" value="Unassembled WGS sequence"/>
</dbReference>
<evidence type="ECO:0000313" key="5">
    <source>
        <dbReference type="Proteomes" id="UP001174936"/>
    </source>
</evidence>
<dbReference type="Gene3D" id="3.90.25.10">
    <property type="entry name" value="UDP-galactose 4-epimerase, domain 1"/>
    <property type="match status" value="1"/>
</dbReference>
<dbReference type="PANTHER" id="PTHR47706">
    <property type="entry name" value="NMRA-LIKE FAMILY PROTEIN"/>
    <property type="match status" value="1"/>
</dbReference>
<evidence type="ECO:0000256" key="1">
    <source>
        <dbReference type="ARBA" id="ARBA00022857"/>
    </source>
</evidence>
<evidence type="ECO:0000313" key="4">
    <source>
        <dbReference type="EMBL" id="KAK0649856.1"/>
    </source>
</evidence>
<accession>A0AA39YE56</accession>
<dbReference type="Gene3D" id="3.40.50.720">
    <property type="entry name" value="NAD(P)-binding Rossmann-like Domain"/>
    <property type="match status" value="1"/>
</dbReference>
<evidence type="ECO:0000259" key="3">
    <source>
        <dbReference type="Pfam" id="PF05368"/>
    </source>
</evidence>
<reference evidence="4" key="1">
    <citation type="submission" date="2023-06" db="EMBL/GenBank/DDBJ databases">
        <title>Genome-scale phylogeny and comparative genomics of the fungal order Sordariales.</title>
        <authorList>
            <consortium name="Lawrence Berkeley National Laboratory"/>
            <person name="Hensen N."/>
            <person name="Bonometti L."/>
            <person name="Westerberg I."/>
            <person name="Brannstrom I.O."/>
            <person name="Guillou S."/>
            <person name="Cros-Aarteil S."/>
            <person name="Calhoun S."/>
            <person name="Haridas S."/>
            <person name="Kuo A."/>
            <person name="Mondo S."/>
            <person name="Pangilinan J."/>
            <person name="Riley R."/>
            <person name="Labutti K."/>
            <person name="Andreopoulos B."/>
            <person name="Lipzen A."/>
            <person name="Chen C."/>
            <person name="Yanf M."/>
            <person name="Daum C."/>
            <person name="Ng V."/>
            <person name="Clum A."/>
            <person name="Steindorff A."/>
            <person name="Ohm R."/>
            <person name="Martin F."/>
            <person name="Silar P."/>
            <person name="Natvig D."/>
            <person name="Lalanne C."/>
            <person name="Gautier V."/>
            <person name="Ament-Velasquez S.L."/>
            <person name="Kruys A."/>
            <person name="Hutchinson M.I."/>
            <person name="Powell A.J."/>
            <person name="Barry K."/>
            <person name="Miller A.N."/>
            <person name="Grigoriev I.V."/>
            <person name="Debuchy R."/>
            <person name="Gladieux P."/>
            <person name="Thoren M.H."/>
            <person name="Johannesson H."/>
        </authorList>
    </citation>
    <scope>NUCLEOTIDE SEQUENCE</scope>
    <source>
        <strain evidence="4">SMH2532-1</strain>
    </source>
</reference>
<dbReference type="Pfam" id="PF05368">
    <property type="entry name" value="NmrA"/>
    <property type="match status" value="1"/>
</dbReference>
<protein>
    <recommendedName>
        <fullName evidence="3">NmrA-like domain-containing protein</fullName>
    </recommendedName>
</protein>
<dbReference type="AlphaFoldDB" id="A0AA39YE56"/>
<name>A0AA39YE56_9PEZI</name>
<dbReference type="SUPFAM" id="SSF51735">
    <property type="entry name" value="NAD(P)-binding Rossmann-fold domains"/>
    <property type="match status" value="1"/>
</dbReference>
<dbReference type="InterPro" id="IPR036291">
    <property type="entry name" value="NAD(P)-bd_dom_sf"/>
</dbReference>
<comment type="caution">
    <text evidence="4">The sequence shown here is derived from an EMBL/GenBank/DDBJ whole genome shotgun (WGS) entry which is preliminary data.</text>
</comment>
<dbReference type="GO" id="GO:0016491">
    <property type="term" value="F:oxidoreductase activity"/>
    <property type="evidence" value="ECO:0007669"/>
    <property type="project" value="UniProtKB-KW"/>
</dbReference>
<sequence length="299" mass="31294">MTIKTVAVIGASGNVGAPVVQALLSAGYTVSAITRTTSTSTFPPSVNVIKADLTSLESLTSAFTGQDAVIATIAASEIGNQTLLVDAAVAAGVKRFIPSEFGHVAAKVTGGLGAMIAGKAKTAAYLDEAAKANLGFTWTGIATGPFFDWGIGSGFWGVDLKAKKVRVIDSGDELVSSSTLGFVGKSVVAVLQREEETVNKLIEVVEFTVSQNELVKVLEEKTGTKFEVEKVNGKELGEKGEESLAKGDAWGAFFDLLLAWNFTDGGDHAVKEEELANGWLGLKSQTVQEAVEEYLAKAK</sequence>
<dbReference type="InterPro" id="IPR051609">
    <property type="entry name" value="NmrA/Isoflavone_reductase-like"/>
</dbReference>
<gene>
    <name evidence="4" type="ORF">B0T16DRAFT_325231</name>
</gene>
<dbReference type="PANTHER" id="PTHR47706:SF9">
    <property type="entry name" value="NMRA-LIKE DOMAIN-CONTAINING PROTEIN-RELATED"/>
    <property type="match status" value="1"/>
</dbReference>
<keyword evidence="2" id="KW-0560">Oxidoreductase</keyword>
<dbReference type="CDD" id="cd05259">
    <property type="entry name" value="PCBER_SDR_a"/>
    <property type="match status" value="1"/>
</dbReference>
<dbReference type="InterPro" id="IPR045312">
    <property type="entry name" value="PCBER-like"/>
</dbReference>
<keyword evidence="5" id="KW-1185">Reference proteome</keyword>
<dbReference type="EMBL" id="JAULSV010000003">
    <property type="protein sequence ID" value="KAK0649856.1"/>
    <property type="molecule type" value="Genomic_DNA"/>
</dbReference>
<evidence type="ECO:0000256" key="2">
    <source>
        <dbReference type="ARBA" id="ARBA00023002"/>
    </source>
</evidence>
<proteinExistence type="predicted"/>
<feature type="domain" description="NmrA-like" evidence="3">
    <location>
        <begin position="4"/>
        <end position="144"/>
    </location>
</feature>
<dbReference type="InterPro" id="IPR008030">
    <property type="entry name" value="NmrA-like"/>
</dbReference>
<organism evidence="4 5">
    <name type="scientific">Cercophora newfieldiana</name>
    <dbReference type="NCBI Taxonomy" id="92897"/>
    <lineage>
        <taxon>Eukaryota</taxon>
        <taxon>Fungi</taxon>
        <taxon>Dikarya</taxon>
        <taxon>Ascomycota</taxon>
        <taxon>Pezizomycotina</taxon>
        <taxon>Sordariomycetes</taxon>
        <taxon>Sordariomycetidae</taxon>
        <taxon>Sordariales</taxon>
        <taxon>Lasiosphaeriaceae</taxon>
        <taxon>Cercophora</taxon>
    </lineage>
</organism>